<reference evidence="1" key="1">
    <citation type="journal article" date="2025" name="Int. J. Syst. Evol. Microbiol.">
        <title>Inconstantimicrobium mannanitabidum sp. nov., a novel member of the family Clostridiaceae isolated from anoxic soil under the treatment of reductive soil disinfestation.</title>
        <authorList>
            <person name="Ueki A."/>
            <person name="Tonouchi A."/>
            <person name="Honma S."/>
            <person name="Kaku N."/>
            <person name="Ueki K."/>
        </authorList>
    </citation>
    <scope>NUCLEOTIDE SEQUENCE</scope>
    <source>
        <strain evidence="1">TW13</strain>
    </source>
</reference>
<comment type="caution">
    <text evidence="1">The sequence shown here is derived from an EMBL/GenBank/DDBJ whole genome shotgun (WGS) entry which is preliminary data.</text>
</comment>
<protein>
    <submittedName>
        <fullName evidence="1">Uncharacterized protein</fullName>
    </submittedName>
</protein>
<evidence type="ECO:0000313" key="1">
    <source>
        <dbReference type="EMBL" id="GKX66853.1"/>
    </source>
</evidence>
<dbReference type="Proteomes" id="UP001058074">
    <property type="component" value="Unassembled WGS sequence"/>
</dbReference>
<name>A0ACB5RCS6_9CLOT</name>
<accession>A0ACB5RCS6</accession>
<proteinExistence type="predicted"/>
<keyword evidence="2" id="KW-1185">Reference proteome</keyword>
<sequence>MYEKYLIFKINLIKKLLHLSLRFFAPTNNLTIYLSQQLDKPISLYQTIHYKKYINRQRIAKISHYNSKLAA</sequence>
<dbReference type="EMBL" id="BROD01000001">
    <property type="protein sequence ID" value="GKX66853.1"/>
    <property type="molecule type" value="Genomic_DNA"/>
</dbReference>
<gene>
    <name evidence="1" type="ORF">rsdtw13_21110</name>
</gene>
<organism evidence="1 2">
    <name type="scientific">Inconstantimicrobium mannanitabidum</name>
    <dbReference type="NCBI Taxonomy" id="1604901"/>
    <lineage>
        <taxon>Bacteria</taxon>
        <taxon>Bacillati</taxon>
        <taxon>Bacillota</taxon>
        <taxon>Clostridia</taxon>
        <taxon>Eubacteriales</taxon>
        <taxon>Clostridiaceae</taxon>
        <taxon>Inconstantimicrobium</taxon>
    </lineage>
</organism>
<evidence type="ECO:0000313" key="2">
    <source>
        <dbReference type="Proteomes" id="UP001058074"/>
    </source>
</evidence>